<organism evidence="2 3">
    <name type="scientific">Elysia chlorotica</name>
    <name type="common">Eastern emerald elysia</name>
    <name type="synonym">Sea slug</name>
    <dbReference type="NCBI Taxonomy" id="188477"/>
    <lineage>
        <taxon>Eukaryota</taxon>
        <taxon>Metazoa</taxon>
        <taxon>Spiralia</taxon>
        <taxon>Lophotrochozoa</taxon>
        <taxon>Mollusca</taxon>
        <taxon>Gastropoda</taxon>
        <taxon>Heterobranchia</taxon>
        <taxon>Euthyneura</taxon>
        <taxon>Panpulmonata</taxon>
        <taxon>Sacoglossa</taxon>
        <taxon>Placobranchoidea</taxon>
        <taxon>Plakobranchidae</taxon>
        <taxon>Elysia</taxon>
    </lineage>
</organism>
<name>A0A3S1HIJ7_ELYCH</name>
<feature type="region of interest" description="Disordered" evidence="1">
    <location>
        <begin position="118"/>
        <end position="183"/>
    </location>
</feature>
<feature type="compositionally biased region" description="Polar residues" evidence="1">
    <location>
        <begin position="317"/>
        <end position="328"/>
    </location>
</feature>
<feature type="compositionally biased region" description="Basic and acidic residues" evidence="1">
    <location>
        <begin position="81"/>
        <end position="93"/>
    </location>
</feature>
<proteinExistence type="predicted"/>
<feature type="compositionally biased region" description="Basic and acidic residues" evidence="1">
    <location>
        <begin position="334"/>
        <end position="345"/>
    </location>
</feature>
<gene>
    <name evidence="2" type="ORF">EGW08_012058</name>
</gene>
<feature type="region of interest" description="Disordered" evidence="1">
    <location>
        <begin position="247"/>
        <end position="297"/>
    </location>
</feature>
<dbReference type="Proteomes" id="UP000271974">
    <property type="component" value="Unassembled WGS sequence"/>
</dbReference>
<comment type="caution">
    <text evidence="2">The sequence shown here is derived from an EMBL/GenBank/DDBJ whole genome shotgun (WGS) entry which is preliminary data.</text>
</comment>
<feature type="compositionally biased region" description="Polar residues" evidence="1">
    <location>
        <begin position="721"/>
        <end position="731"/>
    </location>
</feature>
<evidence type="ECO:0000313" key="3">
    <source>
        <dbReference type="Proteomes" id="UP000271974"/>
    </source>
</evidence>
<feature type="region of interest" description="Disordered" evidence="1">
    <location>
        <begin position="701"/>
        <end position="753"/>
    </location>
</feature>
<feature type="region of interest" description="Disordered" evidence="1">
    <location>
        <begin position="317"/>
        <end position="376"/>
    </location>
</feature>
<evidence type="ECO:0000313" key="2">
    <source>
        <dbReference type="EMBL" id="RUS80169.1"/>
    </source>
</evidence>
<feature type="compositionally biased region" description="Polar residues" evidence="1">
    <location>
        <begin position="159"/>
        <end position="168"/>
    </location>
</feature>
<feature type="region of interest" description="Disordered" evidence="1">
    <location>
        <begin position="81"/>
        <end position="101"/>
    </location>
</feature>
<protein>
    <submittedName>
        <fullName evidence="2">Uncharacterized protein</fullName>
    </submittedName>
</protein>
<sequence>MSDTEHIQTISRNIVRDVLLSSVNLLHEFVPERHCESREPSMVVKDTQIVSDSSIAHAWRSISSLASDDLTSSTDFITEARRRSQEPISHDSDASEPVNALDKHKNLQLRIEINMENSFSEKHIMQASSPRSSTEKDSDQNPSGIIPGDIFHPDKGEQQDSGPLSLSDLQHPEGVAEGAGEPKDSAFYEEDLGKDMFESGANVNDTENPISAGNVDAEKEYYHNAVSLSPRYHYYTEGDSGFFDPCDSTASREDSEVNVAQRGASFQAGECRDDHSTSNSRTKTTRPKIRPEDANPRIEEEVEIQESACAEPDTLALSNSLVSNQSPKTLAPRPRVERTENEHVSFKTSSNIEVGSDNPLEEAAGSSNEIDTGEQDISSTSVESFYFRKKIFCTKEDFDPSDIQAEFRRVSGDSSLYSNVSFQSEDFSQDEITYALQVDPSQVDLNLDMAMNEDFETEQEIETDFSMNNIALCTYRNAHLSVNNQDTDRDLYKITDFEPYELARVSTITHELPSDQDYNQNKELEKVKTSEGISIGVEESSVDPSPSLDIQSPTIYQAIVLDATQIASDHNISKTYRLLDPTQDCFSDNPQVQLYQNPHKTSKLSSLNVQSTSFDHNSRSLSHPIEFVPSPDTLFQQSLEPRDDDQMQEDASSGTERLSLDLLSTLSPRLVSLGLTPRLTPRSRSNFERLRAMHRHSHGLSADGLQLGESGSGQEGSQSSPSDNENSQTEVSKGETEGQAEGGGSHGESQESSSSWILGIYKGVCHALSKPDMPYMG</sequence>
<evidence type="ECO:0000256" key="1">
    <source>
        <dbReference type="SAM" id="MobiDB-lite"/>
    </source>
</evidence>
<dbReference type="EMBL" id="RQTK01000407">
    <property type="protein sequence ID" value="RUS80169.1"/>
    <property type="molecule type" value="Genomic_DNA"/>
</dbReference>
<feature type="region of interest" description="Disordered" evidence="1">
    <location>
        <begin position="635"/>
        <end position="659"/>
    </location>
</feature>
<keyword evidence="3" id="KW-1185">Reference proteome</keyword>
<reference evidence="2 3" key="1">
    <citation type="submission" date="2019-01" db="EMBL/GenBank/DDBJ databases">
        <title>A draft genome assembly of the solar-powered sea slug Elysia chlorotica.</title>
        <authorList>
            <person name="Cai H."/>
            <person name="Li Q."/>
            <person name="Fang X."/>
            <person name="Li J."/>
            <person name="Curtis N.E."/>
            <person name="Altenburger A."/>
            <person name="Shibata T."/>
            <person name="Feng M."/>
            <person name="Maeda T."/>
            <person name="Schwartz J.A."/>
            <person name="Shigenobu S."/>
            <person name="Lundholm N."/>
            <person name="Nishiyama T."/>
            <person name="Yang H."/>
            <person name="Hasebe M."/>
            <person name="Li S."/>
            <person name="Pierce S.K."/>
            <person name="Wang J."/>
        </authorList>
    </citation>
    <scope>NUCLEOTIDE SEQUENCE [LARGE SCALE GENOMIC DNA]</scope>
    <source>
        <strain evidence="2">EC2010</strain>
        <tissue evidence="2">Whole organism of an adult</tissue>
    </source>
</reference>
<accession>A0A3S1HIJ7</accession>
<dbReference type="AlphaFoldDB" id="A0A3S1HIJ7"/>
<feature type="compositionally biased region" description="Polar residues" evidence="1">
    <location>
        <begin position="649"/>
        <end position="659"/>
    </location>
</feature>
<feature type="compositionally biased region" description="Polar residues" evidence="1">
    <location>
        <begin position="365"/>
        <end position="376"/>
    </location>
</feature>